<organism evidence="4 5">
    <name type="scientific">Flexivirga oryzae</name>
    <dbReference type="NCBI Taxonomy" id="1794944"/>
    <lineage>
        <taxon>Bacteria</taxon>
        <taxon>Bacillati</taxon>
        <taxon>Actinomycetota</taxon>
        <taxon>Actinomycetes</taxon>
        <taxon>Micrococcales</taxon>
        <taxon>Dermacoccaceae</taxon>
        <taxon>Flexivirga</taxon>
    </lineage>
</organism>
<evidence type="ECO:0000259" key="3">
    <source>
        <dbReference type="Pfam" id="PF09394"/>
    </source>
</evidence>
<name>A0A839N8D5_9MICO</name>
<keyword evidence="1" id="KW-0646">Protease inhibitor</keyword>
<dbReference type="EMBL" id="JACHVQ010000001">
    <property type="protein sequence ID" value="MBB2891886.1"/>
    <property type="molecule type" value="Genomic_DNA"/>
</dbReference>
<accession>A0A839N8D5</accession>
<reference evidence="4 5" key="1">
    <citation type="submission" date="2020-08" db="EMBL/GenBank/DDBJ databases">
        <title>Sequencing the genomes of 1000 actinobacteria strains.</title>
        <authorList>
            <person name="Klenk H.-P."/>
        </authorList>
    </citation>
    <scope>NUCLEOTIDE SEQUENCE [LARGE SCALE GENOMIC DNA]</scope>
    <source>
        <strain evidence="4 5">DSM 105369</strain>
    </source>
</reference>
<dbReference type="SUPFAM" id="SSF141066">
    <property type="entry name" value="ICP-like"/>
    <property type="match status" value="1"/>
</dbReference>
<dbReference type="AlphaFoldDB" id="A0A839N8D5"/>
<keyword evidence="5" id="KW-1185">Reference proteome</keyword>
<evidence type="ECO:0000256" key="2">
    <source>
        <dbReference type="ARBA" id="ARBA00022704"/>
    </source>
</evidence>
<evidence type="ECO:0000256" key="1">
    <source>
        <dbReference type="ARBA" id="ARBA00022690"/>
    </source>
</evidence>
<dbReference type="GO" id="GO:0004869">
    <property type="term" value="F:cysteine-type endopeptidase inhibitor activity"/>
    <property type="evidence" value="ECO:0007669"/>
    <property type="project" value="UniProtKB-KW"/>
</dbReference>
<dbReference type="Proteomes" id="UP000559182">
    <property type="component" value="Unassembled WGS sequence"/>
</dbReference>
<evidence type="ECO:0000313" key="4">
    <source>
        <dbReference type="EMBL" id="MBB2891886.1"/>
    </source>
</evidence>
<dbReference type="InterPro" id="IPR036331">
    <property type="entry name" value="Chagasin-like_sf"/>
</dbReference>
<evidence type="ECO:0000313" key="5">
    <source>
        <dbReference type="Proteomes" id="UP000559182"/>
    </source>
</evidence>
<dbReference type="Pfam" id="PF09394">
    <property type="entry name" value="Inhibitor_I42"/>
    <property type="match status" value="1"/>
</dbReference>
<feature type="domain" description="Proteinase inhibitor I42 chagasin" evidence="3">
    <location>
        <begin position="17"/>
        <end position="105"/>
    </location>
</feature>
<protein>
    <submittedName>
        <fullName evidence="4">Putative secreted protein</fullName>
    </submittedName>
</protein>
<keyword evidence="2" id="KW-0789">Thiol protease inhibitor</keyword>
<dbReference type="InterPro" id="IPR018990">
    <property type="entry name" value="Prot_inh_I42_chagasin"/>
</dbReference>
<comment type="caution">
    <text evidence="4">The sequence shown here is derived from an EMBL/GenBank/DDBJ whole genome shotgun (WGS) entry which is preliminary data.</text>
</comment>
<sequence>MSDRDDGGVDVPEQLTLRVGQSASVRLPGLGTAGYRWTDHRDSDAVDATWQRGFDGADTRRAVGMSAPETVTLTGRRPGTATVDLVQARPWESPDAALHRQRITVTVVE</sequence>
<dbReference type="Gene3D" id="2.60.40.2020">
    <property type="match status" value="1"/>
</dbReference>
<dbReference type="RefSeq" id="WP_183320089.1">
    <property type="nucleotide sequence ID" value="NZ_JACHVQ010000001.1"/>
</dbReference>
<proteinExistence type="predicted"/>
<gene>
    <name evidence="4" type="ORF">FHU39_001870</name>
</gene>